<evidence type="ECO:0000256" key="2">
    <source>
        <dbReference type="ARBA" id="ARBA00022980"/>
    </source>
</evidence>
<sequence>MKKLTGTVVTNQMTNAVVVAVRKVWRHPLYKKVVERTSRIKAHTDEKLTVGDVVTLVPTRPLSKQIHFKVGEVVTDTKTKT</sequence>
<name>A0A0G1CFR8_9BACT</name>
<evidence type="ECO:0000256" key="3">
    <source>
        <dbReference type="ARBA" id="ARBA00023274"/>
    </source>
</evidence>
<proteinExistence type="inferred from homology"/>
<dbReference type="PANTHER" id="PTHR10744:SF1">
    <property type="entry name" value="SMALL RIBOSOMAL SUBUNIT PROTEIN US17M"/>
    <property type="match status" value="1"/>
</dbReference>
<dbReference type="EMBL" id="LCFB01000016">
    <property type="protein sequence ID" value="KKS84635.1"/>
    <property type="molecule type" value="Genomic_DNA"/>
</dbReference>
<dbReference type="InterPro" id="IPR012340">
    <property type="entry name" value="NA-bd_OB-fold"/>
</dbReference>
<comment type="similarity">
    <text evidence="1">Belongs to the universal ribosomal protein uS17 family.</text>
</comment>
<accession>A0A0G1CFR8</accession>
<dbReference type="CDD" id="cd00364">
    <property type="entry name" value="Ribosomal_uS17"/>
    <property type="match status" value="1"/>
</dbReference>
<gene>
    <name evidence="4" type="ORF">UV59_C0016G0023</name>
</gene>
<comment type="caution">
    <text evidence="4">The sequence shown here is derived from an EMBL/GenBank/DDBJ whole genome shotgun (WGS) entry which is preliminary data.</text>
</comment>
<dbReference type="GO" id="GO:1990904">
    <property type="term" value="C:ribonucleoprotein complex"/>
    <property type="evidence" value="ECO:0007669"/>
    <property type="project" value="UniProtKB-KW"/>
</dbReference>
<dbReference type="STRING" id="1618436.UV59_C0016G0023"/>
<dbReference type="SUPFAM" id="SSF50249">
    <property type="entry name" value="Nucleic acid-binding proteins"/>
    <property type="match status" value="1"/>
</dbReference>
<dbReference type="AlphaFoldDB" id="A0A0G1CFR8"/>
<dbReference type="GO" id="GO:0003735">
    <property type="term" value="F:structural constituent of ribosome"/>
    <property type="evidence" value="ECO:0007669"/>
    <property type="project" value="InterPro"/>
</dbReference>
<dbReference type="GO" id="GO:0006412">
    <property type="term" value="P:translation"/>
    <property type="evidence" value="ECO:0007669"/>
    <property type="project" value="InterPro"/>
</dbReference>
<dbReference type="GO" id="GO:0005840">
    <property type="term" value="C:ribosome"/>
    <property type="evidence" value="ECO:0007669"/>
    <property type="project" value="UniProtKB-KW"/>
</dbReference>
<evidence type="ECO:0000256" key="1">
    <source>
        <dbReference type="ARBA" id="ARBA00010254"/>
    </source>
</evidence>
<protein>
    <submittedName>
        <fullName evidence="4">30S ribosomal protein S17</fullName>
    </submittedName>
</protein>
<reference evidence="4 5" key="1">
    <citation type="journal article" date="2015" name="Nature">
        <title>rRNA introns, odd ribosomes, and small enigmatic genomes across a large radiation of phyla.</title>
        <authorList>
            <person name="Brown C.T."/>
            <person name="Hug L.A."/>
            <person name="Thomas B.C."/>
            <person name="Sharon I."/>
            <person name="Castelle C.J."/>
            <person name="Singh A."/>
            <person name="Wilkins M.J."/>
            <person name="Williams K.H."/>
            <person name="Banfield J.F."/>
        </authorList>
    </citation>
    <scope>NUCLEOTIDE SEQUENCE [LARGE SCALE GENOMIC DNA]</scope>
</reference>
<evidence type="ECO:0000313" key="5">
    <source>
        <dbReference type="Proteomes" id="UP000034543"/>
    </source>
</evidence>
<dbReference type="Proteomes" id="UP000034543">
    <property type="component" value="Unassembled WGS sequence"/>
</dbReference>
<keyword evidence="2 4" id="KW-0689">Ribosomal protein</keyword>
<keyword evidence="3" id="KW-0687">Ribonucleoprotein</keyword>
<dbReference type="Pfam" id="PF00366">
    <property type="entry name" value="Ribosomal_S17"/>
    <property type="match status" value="1"/>
</dbReference>
<dbReference type="PRINTS" id="PR00973">
    <property type="entry name" value="RIBOSOMALS17"/>
</dbReference>
<organism evidence="4 5">
    <name type="scientific">Candidatus Gottesmanbacteria bacterium GW2011_GWA1_43_11</name>
    <dbReference type="NCBI Taxonomy" id="1618436"/>
    <lineage>
        <taxon>Bacteria</taxon>
        <taxon>Candidatus Gottesmaniibacteriota</taxon>
    </lineage>
</organism>
<evidence type="ECO:0000313" key="4">
    <source>
        <dbReference type="EMBL" id="KKS84635.1"/>
    </source>
</evidence>
<dbReference type="InterPro" id="IPR000266">
    <property type="entry name" value="Ribosomal_uS17"/>
</dbReference>
<dbReference type="PANTHER" id="PTHR10744">
    <property type="entry name" value="40S RIBOSOMAL PROTEIN S11 FAMILY MEMBER"/>
    <property type="match status" value="1"/>
</dbReference>
<dbReference type="Gene3D" id="2.40.50.140">
    <property type="entry name" value="Nucleic acid-binding proteins"/>
    <property type="match status" value="1"/>
</dbReference>